<dbReference type="EMBL" id="RCMK01000354">
    <property type="protein sequence ID" value="KAG2934309.1"/>
    <property type="molecule type" value="Genomic_DNA"/>
</dbReference>
<dbReference type="VEuPathDB" id="FungiDB:PC110_g8730"/>
<evidence type="ECO:0000259" key="1">
    <source>
        <dbReference type="Pfam" id="PF10551"/>
    </source>
</evidence>
<accession>A0A8T1HYJ1</accession>
<dbReference type="Pfam" id="PF10551">
    <property type="entry name" value="MULE"/>
    <property type="match status" value="1"/>
</dbReference>
<sequence length="357" mass="40569">MSETGPCRVVIPPPPQAVYPSPDLAEEALHQWTKDYGFNLSRRRVRYTDEKDRKVWARNYECDRTECPNNTHHSTEGTRTRTMRGSKRSGCPMRIALHAVSKKDTDGPWKIVHTARSYHHNHEPSRDIRVHAAIRSRAARASREQACVTTSDLVELQTAAGVAVSTIQDTVLSADPNSLVIAEDIANTKSALRRRELASHTSIEALFQNLREHNFFHKWRVNPETNEVTHLIWAHPATTELFKLHHDVLVPDCTYKTKKHRLPLLNIIAITGANTVLPVAQSWLPGEKGEDFVWAFNMIRLIMIDNDIDPPNVILTDRDLACLNSLDCVFPDVPSMICRWHMNKNVESMAQEALRSS</sequence>
<dbReference type="EMBL" id="RCMI01000534">
    <property type="protein sequence ID" value="KAG2906631.1"/>
    <property type="molecule type" value="Genomic_DNA"/>
</dbReference>
<name>A0A8T1HYJ1_9STRA</name>
<organism evidence="5 6">
    <name type="scientific">Phytophthora cactorum</name>
    <dbReference type="NCBI Taxonomy" id="29920"/>
    <lineage>
        <taxon>Eukaryota</taxon>
        <taxon>Sar</taxon>
        <taxon>Stramenopiles</taxon>
        <taxon>Oomycota</taxon>
        <taxon>Peronosporomycetes</taxon>
        <taxon>Peronosporales</taxon>
        <taxon>Peronosporaceae</taxon>
        <taxon>Phytophthora</taxon>
    </lineage>
</organism>
<dbReference type="Proteomes" id="UP000760860">
    <property type="component" value="Unassembled WGS sequence"/>
</dbReference>
<dbReference type="EMBL" id="RCML01000442">
    <property type="protein sequence ID" value="KAG2976944.1"/>
    <property type="molecule type" value="Genomic_DNA"/>
</dbReference>
<feature type="domain" description="MULE transposase" evidence="1">
    <location>
        <begin position="248"/>
        <end position="345"/>
    </location>
</feature>
<dbReference type="VEuPathDB" id="FungiDB:PC110_g13761"/>
<evidence type="ECO:0000313" key="4">
    <source>
        <dbReference type="EMBL" id="KAG2976944.1"/>
    </source>
</evidence>
<evidence type="ECO:0000313" key="2">
    <source>
        <dbReference type="EMBL" id="KAG2906631.1"/>
    </source>
</evidence>
<dbReference type="Proteomes" id="UP000736787">
    <property type="component" value="Unassembled WGS sequence"/>
</dbReference>
<dbReference type="PANTHER" id="PTHR47718:SF3">
    <property type="entry name" value="PROTEIN FAR1-RELATED SEQUENCE 5-LIKE"/>
    <property type="match status" value="1"/>
</dbReference>
<gene>
    <name evidence="2" type="ORF">PC115_g14228</name>
    <name evidence="3" type="ORF">PC117_g12694</name>
    <name evidence="4" type="ORF">PC118_g13156</name>
    <name evidence="5" type="ORF">PC129_g13061</name>
</gene>
<reference evidence="5" key="1">
    <citation type="submission" date="2018-05" db="EMBL/GenBank/DDBJ databases">
        <title>Effector identification in a new, highly contiguous assembly of the strawberry crown rot pathogen Phytophthora cactorum.</title>
        <authorList>
            <person name="Armitage A.D."/>
            <person name="Nellist C.F."/>
            <person name="Bates H."/>
            <person name="Vickerstaff R.J."/>
            <person name="Harrison R.J."/>
        </authorList>
    </citation>
    <scope>NUCLEOTIDE SEQUENCE</scope>
    <source>
        <strain evidence="2">4032</strain>
        <strain evidence="3">4040</strain>
        <strain evidence="4">P415</strain>
        <strain evidence="5">P421</strain>
    </source>
</reference>
<dbReference type="PANTHER" id="PTHR47718">
    <property type="entry name" value="OS01G0519700 PROTEIN"/>
    <property type="match status" value="1"/>
</dbReference>
<evidence type="ECO:0000313" key="6">
    <source>
        <dbReference type="Proteomes" id="UP000760860"/>
    </source>
</evidence>
<protein>
    <recommendedName>
        <fullName evidence="1">MULE transposase domain-containing protein</fullName>
    </recommendedName>
</protein>
<dbReference type="Proteomes" id="UP000697107">
    <property type="component" value="Unassembled WGS sequence"/>
</dbReference>
<dbReference type="AlphaFoldDB" id="A0A8T1HYJ1"/>
<dbReference type="EMBL" id="RCMV01000512">
    <property type="protein sequence ID" value="KAG3216062.1"/>
    <property type="molecule type" value="Genomic_DNA"/>
</dbReference>
<proteinExistence type="predicted"/>
<comment type="caution">
    <text evidence="5">The sequence shown here is derived from an EMBL/GenBank/DDBJ whole genome shotgun (WGS) entry which is preliminary data.</text>
</comment>
<dbReference type="InterPro" id="IPR018289">
    <property type="entry name" value="MULE_transposase_dom"/>
</dbReference>
<evidence type="ECO:0000313" key="5">
    <source>
        <dbReference type="EMBL" id="KAG3216062.1"/>
    </source>
</evidence>
<evidence type="ECO:0000313" key="3">
    <source>
        <dbReference type="EMBL" id="KAG2934309.1"/>
    </source>
</evidence>
<dbReference type="Proteomes" id="UP000774804">
    <property type="component" value="Unassembled WGS sequence"/>
</dbReference>